<feature type="compositionally biased region" description="Basic and acidic residues" evidence="1">
    <location>
        <begin position="444"/>
        <end position="471"/>
    </location>
</feature>
<dbReference type="EMBL" id="AJYB01000046">
    <property type="protein sequence ID" value="EIM05910.1"/>
    <property type="molecule type" value="Genomic_DNA"/>
</dbReference>
<feature type="region of interest" description="Disordered" evidence="1">
    <location>
        <begin position="444"/>
        <end position="526"/>
    </location>
</feature>
<organism evidence="2 3">
    <name type="scientific">Planococcus antarcticus DSM 14505</name>
    <dbReference type="NCBI Taxonomy" id="1185653"/>
    <lineage>
        <taxon>Bacteria</taxon>
        <taxon>Bacillati</taxon>
        <taxon>Bacillota</taxon>
        <taxon>Bacilli</taxon>
        <taxon>Bacillales</taxon>
        <taxon>Caryophanaceae</taxon>
        <taxon>Planococcus</taxon>
    </lineage>
</organism>
<gene>
    <name evidence="2" type="ORF">A1A1_13852</name>
</gene>
<accession>A0AA87LU29</accession>
<dbReference type="Proteomes" id="UP000004725">
    <property type="component" value="Unassembled WGS sequence"/>
</dbReference>
<proteinExistence type="predicted"/>
<comment type="caution">
    <text evidence="2">The sequence shown here is derived from an EMBL/GenBank/DDBJ whole genome shotgun (WGS) entry which is preliminary data.</text>
</comment>
<reference evidence="2 3" key="1">
    <citation type="journal article" date="2012" name="J. Bacteriol.">
        <title>Genome Sequence of the Antarctic Psychrophile Bacterium Planococcus antarcticus DSM 14505.</title>
        <authorList>
            <person name="Margolles A."/>
            <person name="Gueimonde M."/>
            <person name="Sanchez B."/>
        </authorList>
    </citation>
    <scope>NUCLEOTIDE SEQUENCE [LARGE SCALE GENOMIC DNA]</scope>
    <source>
        <strain evidence="2 3">DSM 14505</strain>
    </source>
</reference>
<evidence type="ECO:0000256" key="1">
    <source>
        <dbReference type="SAM" id="MobiDB-lite"/>
    </source>
</evidence>
<dbReference type="AlphaFoldDB" id="A0AA87LU29"/>
<feature type="compositionally biased region" description="Basic and acidic residues" evidence="1">
    <location>
        <begin position="516"/>
        <end position="525"/>
    </location>
</feature>
<protein>
    <submittedName>
        <fullName evidence="2">Uncharacterized protein</fullName>
    </submittedName>
</protein>
<feature type="region of interest" description="Disordered" evidence="1">
    <location>
        <begin position="123"/>
        <end position="147"/>
    </location>
</feature>
<sequence>MSSKTLTQIQWNFPLNNGGPKDGLNDSGVETFNGKIYESLAREIIQNSIDARLDKEKPVKVAFNLHQISTSKFPHRDTFEETLSACKDFWSTNKKTVKFFEKALSIISNGTIPVLKVSDTNTTGLTGSEEEDNDSNWTGLLKSTGNSNKDGGAGGSFGIGKNAPFACSDFRTVFYSTLDKNSVRAFQGMGKLVSHKIEVNETRGTGYFGNPKNNNQPIINEDLSAYPFYVKDLYAREQIGTDILIYGFKAENNWREEMIISILENFTVALYNSELEVEVDGEKISRHNLEEQILRFTQDQKKPLALYYYKALKEGQKFPKEGYEYSKIYDGIVLYLLEGKDLPKQVAMFRKMGMRIFDKKHFRGATNFVGVLVVSGNETNKVLREMEPAAHDKWEPSRAEDIIDNPEYYLQGINDWIKRCVASLIDHSKDEEIDFAGAGEFLPLDHEEPIGGINEKKREVFPREDKEEKIEIKKRKTTPSKRVTEDKNEDEVDSGEEKDETGQTRKGTSRNGNDSGKSKDKEGSGHTKAIIVTTKTLDIKVKRAISFQLGNEYKVILHSNVTDTGFVVIEAVGENSKEKYKIMEAKNLLGETLPLLNSEYVGPIKFEKEEDYSINVRFEKPLRAALNIYVKKGAK</sequence>
<dbReference type="RefSeq" id="WP_006830730.1">
    <property type="nucleotide sequence ID" value="NZ_AJYB01000046.1"/>
</dbReference>
<feature type="compositionally biased region" description="Acidic residues" evidence="1">
    <location>
        <begin position="487"/>
        <end position="499"/>
    </location>
</feature>
<name>A0AA87LU29_9BACL</name>
<evidence type="ECO:0000313" key="3">
    <source>
        <dbReference type="Proteomes" id="UP000004725"/>
    </source>
</evidence>
<feature type="compositionally biased region" description="Polar residues" evidence="1">
    <location>
        <begin position="135"/>
        <end position="147"/>
    </location>
</feature>
<feature type="compositionally biased region" description="Polar residues" evidence="1">
    <location>
        <begin position="504"/>
        <end position="515"/>
    </location>
</feature>
<evidence type="ECO:0000313" key="2">
    <source>
        <dbReference type="EMBL" id="EIM05910.1"/>
    </source>
</evidence>